<evidence type="ECO:0000313" key="2">
    <source>
        <dbReference type="Proteomes" id="UP000637061"/>
    </source>
</evidence>
<reference evidence="1" key="1">
    <citation type="submission" date="2020-12" db="EMBL/GenBank/DDBJ databases">
        <title>Enhanced detection system for hospital associated transmission using whole genome sequencing surveillance.</title>
        <authorList>
            <person name="Harrison L.H."/>
            <person name="Van Tyne D."/>
            <person name="Marsh J.W."/>
            <person name="Griffith M.P."/>
            <person name="Snyder D.J."/>
            <person name="Cooper V.S."/>
            <person name="Mustapha M."/>
        </authorList>
    </citation>
    <scope>NUCLEOTIDE SEQUENCE</scope>
    <source>
        <strain evidence="1">PSB00042</strain>
    </source>
</reference>
<organism evidence="1 2">
    <name type="scientific">Pseudomonas putida</name>
    <name type="common">Arthrobacter siderocapsulatus</name>
    <dbReference type="NCBI Taxonomy" id="303"/>
    <lineage>
        <taxon>Bacteria</taxon>
        <taxon>Pseudomonadati</taxon>
        <taxon>Pseudomonadota</taxon>
        <taxon>Gammaproteobacteria</taxon>
        <taxon>Pseudomonadales</taxon>
        <taxon>Pseudomonadaceae</taxon>
        <taxon>Pseudomonas</taxon>
    </lineage>
</organism>
<comment type="caution">
    <text evidence="1">The sequence shown here is derived from an EMBL/GenBank/DDBJ whole genome shotgun (WGS) entry which is preliminary data.</text>
</comment>
<accession>A0A8I1EIQ0</accession>
<evidence type="ECO:0000313" key="1">
    <source>
        <dbReference type="EMBL" id="MBI6885853.1"/>
    </source>
</evidence>
<dbReference type="EMBL" id="JAEHTE010000023">
    <property type="protein sequence ID" value="MBI6885853.1"/>
    <property type="molecule type" value="Genomic_DNA"/>
</dbReference>
<protein>
    <submittedName>
        <fullName evidence="1">Uncharacterized protein</fullName>
    </submittedName>
</protein>
<dbReference type="RefSeq" id="WP_198747780.1">
    <property type="nucleotide sequence ID" value="NZ_JAEHTE010000023.1"/>
</dbReference>
<gene>
    <name evidence="1" type="ORF">JEU22_18255</name>
</gene>
<name>A0A8I1EIQ0_PSEPU</name>
<dbReference type="Proteomes" id="UP000637061">
    <property type="component" value="Unassembled WGS sequence"/>
</dbReference>
<dbReference type="AlphaFoldDB" id="A0A8I1EIQ0"/>
<sequence length="227" mass="24679">MESRVFRFPSGHISHELLEKAASAEAGMAFQREMYACGQELGAVLSDRSPEGFKKVCIVTSALDADGLARGVADFLRANGIEVKLLCYWSHPEKVYDAGVNVAPILRAFEEPGVDQCEHLVAVQSIAGDIATIKTNITAALQLLTPKSIQVLSPVLHTDFRKSLLKQFPESMNCLFDFHVFAEDADLNAETGELKPGLDGLEMARMGIPAGKPYLGFPLSVMELLQA</sequence>
<proteinExistence type="predicted"/>